<dbReference type="STRING" id="530584.SAMN05421630_115126"/>
<dbReference type="AlphaFoldDB" id="A0A1G6Z6R5"/>
<gene>
    <name evidence="1" type="ORF">SAMN05421630_115126</name>
</gene>
<protein>
    <submittedName>
        <fullName evidence="1">Uncharacterized protein</fullName>
    </submittedName>
</protein>
<dbReference type="OrthoDB" id="3541030at2"/>
<evidence type="ECO:0000313" key="1">
    <source>
        <dbReference type="EMBL" id="SDD97657.1"/>
    </source>
</evidence>
<proteinExistence type="predicted"/>
<accession>A0A1G6Z6R5</accession>
<dbReference type="RefSeq" id="WP_146225293.1">
    <property type="nucleotide sequence ID" value="NZ_CP016354.1"/>
</dbReference>
<reference evidence="1 2" key="1">
    <citation type="submission" date="2016-10" db="EMBL/GenBank/DDBJ databases">
        <authorList>
            <person name="de Groot N.N."/>
        </authorList>
    </citation>
    <scope>NUCLEOTIDE SEQUENCE [LARGE SCALE GENOMIC DNA]</scope>
    <source>
        <strain evidence="1 2">CGMCC 4.5506</strain>
    </source>
</reference>
<dbReference type="Proteomes" id="UP000199494">
    <property type="component" value="Unassembled WGS sequence"/>
</dbReference>
<sequence>MNRWRPPAPTQASKSGAQLYRIHVDDTTQAQLDALPWEALHAWRELAAVLEITPENGTPLNPAVPDGVLTWVFGPNGEGLACYLISDWDERVDLLDIQWMG</sequence>
<organism evidence="1 2">
    <name type="scientific">Prauserella marina</name>
    <dbReference type="NCBI Taxonomy" id="530584"/>
    <lineage>
        <taxon>Bacteria</taxon>
        <taxon>Bacillati</taxon>
        <taxon>Actinomycetota</taxon>
        <taxon>Actinomycetes</taxon>
        <taxon>Pseudonocardiales</taxon>
        <taxon>Pseudonocardiaceae</taxon>
        <taxon>Prauserella</taxon>
    </lineage>
</organism>
<dbReference type="EMBL" id="FMZE01000015">
    <property type="protein sequence ID" value="SDD97657.1"/>
    <property type="molecule type" value="Genomic_DNA"/>
</dbReference>
<evidence type="ECO:0000313" key="2">
    <source>
        <dbReference type="Proteomes" id="UP000199494"/>
    </source>
</evidence>
<keyword evidence="2" id="KW-1185">Reference proteome</keyword>
<name>A0A1G6Z6R5_9PSEU</name>